<comment type="cofactor">
    <cofactor evidence="1">
        <name>Mg(2+)</name>
        <dbReference type="ChEBI" id="CHEBI:18420"/>
    </cofactor>
</comment>
<dbReference type="SUPFAM" id="SSF55811">
    <property type="entry name" value="Nudix"/>
    <property type="match status" value="1"/>
</dbReference>
<dbReference type="Pfam" id="PF00293">
    <property type="entry name" value="NUDIX"/>
    <property type="match status" value="1"/>
</dbReference>
<dbReference type="InterPro" id="IPR020476">
    <property type="entry name" value="Nudix_hydrolase"/>
</dbReference>
<reference evidence="12 13" key="1">
    <citation type="journal article" date="2018" name="New Phytol.">
        <title>Phylogenomics of Endogonaceae and evolution of mycorrhizas within Mucoromycota.</title>
        <authorList>
            <person name="Chang Y."/>
            <person name="Desiro A."/>
            <person name="Na H."/>
            <person name="Sandor L."/>
            <person name="Lipzen A."/>
            <person name="Clum A."/>
            <person name="Barry K."/>
            <person name="Grigoriev I.V."/>
            <person name="Martin F.M."/>
            <person name="Stajich J.E."/>
            <person name="Smith M.E."/>
            <person name="Bonito G."/>
            <person name="Spatafora J.W."/>
        </authorList>
    </citation>
    <scope>NUCLEOTIDE SEQUENCE [LARGE SCALE GENOMIC DNA]</scope>
    <source>
        <strain evidence="12 13">AD002</strain>
    </source>
</reference>
<comment type="caution">
    <text evidence="12">The sequence shown here is derived from an EMBL/GenBank/DDBJ whole genome shotgun (WGS) entry which is preliminary data.</text>
</comment>
<evidence type="ECO:0000256" key="3">
    <source>
        <dbReference type="ARBA" id="ARBA00009595"/>
    </source>
</evidence>
<dbReference type="EMBL" id="RBNJ01022033">
    <property type="protein sequence ID" value="RUS18823.1"/>
    <property type="molecule type" value="Genomic_DNA"/>
</dbReference>
<evidence type="ECO:0000256" key="6">
    <source>
        <dbReference type="ARBA" id="ARBA00022801"/>
    </source>
</evidence>
<evidence type="ECO:0000259" key="11">
    <source>
        <dbReference type="PROSITE" id="PS51462"/>
    </source>
</evidence>
<dbReference type="GO" id="GO:0006742">
    <property type="term" value="P:NADP+ catabolic process"/>
    <property type="evidence" value="ECO:0007669"/>
    <property type="project" value="TreeGrafter"/>
</dbReference>
<gene>
    <name evidence="12" type="ORF">BC938DRAFT_475888</name>
</gene>
<comment type="similarity">
    <text evidence="3">Belongs to the Nudix hydrolase family. NudC subfamily.</text>
</comment>
<dbReference type="AlphaFoldDB" id="A0A433PMM0"/>
<dbReference type="PANTHER" id="PTHR42904">
    <property type="entry name" value="NUDIX HYDROLASE, NUDC SUBFAMILY"/>
    <property type="match status" value="1"/>
</dbReference>
<dbReference type="GO" id="GO:0019677">
    <property type="term" value="P:NAD+ catabolic process"/>
    <property type="evidence" value="ECO:0007669"/>
    <property type="project" value="TreeGrafter"/>
</dbReference>
<sequence length="272" mass="30332">MQHFSKPEINPELSDRGFQFFEVRPKAFGLETSEAAILAQARAMIDWNYRNQYCPACGRCTVSTDAGHKRTCLPQISAPAGSAEAERNHPSCQISKESPRIFRHLHPLIPAPFTTIDPVVIVCVVHPSEDKILLGRQKTWPKGVYSALAGFIEPGESIEEAVRREVKEEAGIVVSNVMYHSSQPWPFPNSLMIGCLAEATTDLVKLEDKELEEARWFSRAQVIDAFVQSSIPFEAHSSVPFRLPPETAIAHQLIKTWAVEREWGGVGVLAKM</sequence>
<comment type="catalytic activity">
    <reaction evidence="9">
        <text>a 5'-end NAD(+)-phospho-ribonucleoside in mRNA + H2O = a 5'-end phospho-adenosine-phospho-ribonucleoside in mRNA + beta-nicotinamide D-ribonucleotide + 2 H(+)</text>
        <dbReference type="Rhea" id="RHEA:60876"/>
        <dbReference type="Rhea" id="RHEA-COMP:15698"/>
        <dbReference type="Rhea" id="RHEA-COMP:15719"/>
        <dbReference type="ChEBI" id="CHEBI:14649"/>
        <dbReference type="ChEBI" id="CHEBI:15377"/>
        <dbReference type="ChEBI" id="CHEBI:15378"/>
        <dbReference type="ChEBI" id="CHEBI:144029"/>
        <dbReference type="ChEBI" id="CHEBI:144051"/>
    </reaction>
    <physiologicalReaction direction="left-to-right" evidence="9">
        <dbReference type="Rhea" id="RHEA:60877"/>
    </physiologicalReaction>
</comment>
<evidence type="ECO:0000256" key="4">
    <source>
        <dbReference type="ARBA" id="ARBA00012381"/>
    </source>
</evidence>
<dbReference type="GO" id="GO:0046872">
    <property type="term" value="F:metal ion binding"/>
    <property type="evidence" value="ECO:0007669"/>
    <property type="project" value="UniProtKB-KW"/>
</dbReference>
<dbReference type="InterPro" id="IPR020084">
    <property type="entry name" value="NUDIX_hydrolase_CS"/>
</dbReference>
<evidence type="ECO:0000256" key="8">
    <source>
        <dbReference type="ARBA" id="ARBA00023027"/>
    </source>
</evidence>
<evidence type="ECO:0000256" key="10">
    <source>
        <dbReference type="RuleBase" id="RU003476"/>
    </source>
</evidence>
<dbReference type="PANTHER" id="PTHR42904:SF6">
    <property type="entry name" value="NAD-CAPPED RNA HYDROLASE NUDT12"/>
    <property type="match status" value="1"/>
</dbReference>
<comment type="cofactor">
    <cofactor evidence="2">
        <name>Zn(2+)</name>
        <dbReference type="ChEBI" id="CHEBI:29105"/>
    </cofactor>
</comment>
<dbReference type="NCBIfam" id="NF001299">
    <property type="entry name" value="PRK00241.1"/>
    <property type="match status" value="1"/>
</dbReference>
<evidence type="ECO:0000313" key="12">
    <source>
        <dbReference type="EMBL" id="RUS18823.1"/>
    </source>
</evidence>
<organism evidence="12 13">
    <name type="scientific">Jimgerdemannia flammicorona</name>
    <dbReference type="NCBI Taxonomy" id="994334"/>
    <lineage>
        <taxon>Eukaryota</taxon>
        <taxon>Fungi</taxon>
        <taxon>Fungi incertae sedis</taxon>
        <taxon>Mucoromycota</taxon>
        <taxon>Mucoromycotina</taxon>
        <taxon>Endogonomycetes</taxon>
        <taxon>Endogonales</taxon>
        <taxon>Endogonaceae</taxon>
        <taxon>Jimgerdemannia</taxon>
    </lineage>
</organism>
<accession>A0A433PMM0</accession>
<evidence type="ECO:0000256" key="1">
    <source>
        <dbReference type="ARBA" id="ARBA00001946"/>
    </source>
</evidence>
<dbReference type="CDD" id="cd03429">
    <property type="entry name" value="NUDIX_NADH_pyrophosphatase_Nudt13"/>
    <property type="match status" value="1"/>
</dbReference>
<feature type="domain" description="Nudix hydrolase" evidence="11">
    <location>
        <begin position="115"/>
        <end position="243"/>
    </location>
</feature>
<name>A0A433PMM0_9FUNG</name>
<keyword evidence="13" id="KW-1185">Reference proteome</keyword>
<dbReference type="PRINTS" id="PR00502">
    <property type="entry name" value="NUDIXFAMILY"/>
</dbReference>
<dbReference type="InterPro" id="IPR015797">
    <property type="entry name" value="NUDIX_hydrolase-like_dom_sf"/>
</dbReference>
<evidence type="ECO:0000313" key="13">
    <source>
        <dbReference type="Proteomes" id="UP000274822"/>
    </source>
</evidence>
<dbReference type="GO" id="GO:0005829">
    <property type="term" value="C:cytosol"/>
    <property type="evidence" value="ECO:0007669"/>
    <property type="project" value="TreeGrafter"/>
</dbReference>
<proteinExistence type="inferred from homology"/>
<keyword evidence="5" id="KW-0479">Metal-binding</keyword>
<dbReference type="PROSITE" id="PS51462">
    <property type="entry name" value="NUDIX"/>
    <property type="match status" value="1"/>
</dbReference>
<dbReference type="PROSITE" id="PS00893">
    <property type="entry name" value="NUDIX_BOX"/>
    <property type="match status" value="1"/>
</dbReference>
<dbReference type="Proteomes" id="UP000274822">
    <property type="component" value="Unassembled WGS sequence"/>
</dbReference>
<keyword evidence="8" id="KW-0520">NAD</keyword>
<dbReference type="InterPro" id="IPR049734">
    <property type="entry name" value="NudC-like_C"/>
</dbReference>
<protein>
    <recommendedName>
        <fullName evidence="4">NAD(+) diphosphatase</fullName>
        <ecNumber evidence="4">3.6.1.22</ecNumber>
    </recommendedName>
</protein>
<evidence type="ECO:0000256" key="7">
    <source>
        <dbReference type="ARBA" id="ARBA00022842"/>
    </source>
</evidence>
<keyword evidence="6 10" id="KW-0378">Hydrolase</keyword>
<evidence type="ECO:0000256" key="9">
    <source>
        <dbReference type="ARBA" id="ARBA00023679"/>
    </source>
</evidence>
<dbReference type="InterPro" id="IPR050241">
    <property type="entry name" value="NAD-cap_RNA_hydrolase_NudC"/>
</dbReference>
<dbReference type="GO" id="GO:0005777">
    <property type="term" value="C:peroxisome"/>
    <property type="evidence" value="ECO:0007669"/>
    <property type="project" value="TreeGrafter"/>
</dbReference>
<evidence type="ECO:0000256" key="5">
    <source>
        <dbReference type="ARBA" id="ARBA00022723"/>
    </source>
</evidence>
<dbReference type="Gene3D" id="3.90.79.20">
    <property type="match status" value="1"/>
</dbReference>
<dbReference type="InterPro" id="IPR000086">
    <property type="entry name" value="NUDIX_hydrolase_dom"/>
</dbReference>
<evidence type="ECO:0000256" key="2">
    <source>
        <dbReference type="ARBA" id="ARBA00001947"/>
    </source>
</evidence>
<dbReference type="Gene3D" id="3.90.79.10">
    <property type="entry name" value="Nucleoside Triphosphate Pyrophosphohydrolase"/>
    <property type="match status" value="1"/>
</dbReference>
<dbReference type="EC" id="3.6.1.22" evidence="4"/>
<keyword evidence="7" id="KW-0460">Magnesium</keyword>
<dbReference type="GO" id="GO:0035529">
    <property type="term" value="F:NADH pyrophosphatase activity"/>
    <property type="evidence" value="ECO:0007669"/>
    <property type="project" value="TreeGrafter"/>
</dbReference>